<dbReference type="SUPFAM" id="SSF55729">
    <property type="entry name" value="Acyl-CoA N-acyltransferases (Nat)"/>
    <property type="match status" value="1"/>
</dbReference>
<dbReference type="Gene3D" id="3.40.630.30">
    <property type="match status" value="1"/>
</dbReference>
<keyword evidence="2" id="KW-0808">Transferase</keyword>
<evidence type="ECO:0000313" key="2">
    <source>
        <dbReference type="EMBL" id="ROO86430.1"/>
    </source>
</evidence>
<evidence type="ECO:0000259" key="1">
    <source>
        <dbReference type="Pfam" id="PF21926"/>
    </source>
</evidence>
<comment type="caution">
    <text evidence="2">The sequence shown here is derived from an EMBL/GenBank/DDBJ whole genome shotgun (WGS) entry which is preliminary data.</text>
</comment>
<dbReference type="GO" id="GO:0016740">
    <property type="term" value="F:transferase activity"/>
    <property type="evidence" value="ECO:0007669"/>
    <property type="project" value="UniProtKB-KW"/>
</dbReference>
<dbReference type="InterPro" id="IPR016181">
    <property type="entry name" value="Acyl_CoA_acyltransferase"/>
</dbReference>
<protein>
    <submittedName>
        <fullName evidence="2">Acetyltransferase (GNAT) family protein</fullName>
    </submittedName>
</protein>
<feature type="domain" description="N-acyl amino acid synthase FeeM catalytic core" evidence="1">
    <location>
        <begin position="12"/>
        <end position="98"/>
    </location>
</feature>
<dbReference type="EMBL" id="RJKE01000001">
    <property type="protein sequence ID" value="ROO86430.1"/>
    <property type="molecule type" value="Genomic_DNA"/>
</dbReference>
<reference evidence="2 3" key="1">
    <citation type="submission" date="2018-11" db="EMBL/GenBank/DDBJ databases">
        <title>Sequencing the genomes of 1000 actinobacteria strains.</title>
        <authorList>
            <person name="Klenk H.-P."/>
        </authorList>
    </citation>
    <scope>NUCLEOTIDE SEQUENCE [LARGE SCALE GENOMIC DNA]</scope>
    <source>
        <strain evidence="2 3">DSM 44254</strain>
    </source>
</reference>
<organism evidence="2 3">
    <name type="scientific">Actinocorallia herbida</name>
    <dbReference type="NCBI Taxonomy" id="58109"/>
    <lineage>
        <taxon>Bacteria</taxon>
        <taxon>Bacillati</taxon>
        <taxon>Actinomycetota</taxon>
        <taxon>Actinomycetes</taxon>
        <taxon>Streptosporangiales</taxon>
        <taxon>Thermomonosporaceae</taxon>
        <taxon>Actinocorallia</taxon>
    </lineage>
</organism>
<proteinExistence type="predicted"/>
<name>A0A3N1CYT8_9ACTN</name>
<keyword evidence="3" id="KW-1185">Reference proteome</keyword>
<sequence>MLWNAVYGTEFGWLPPGGGPCHKDRYDDHSTYLMVRVGHQVVGTMRLVADSADGLPVEQFVNIDELRPPGRRLIECQRLMILEEHRNQRYPNLPYGVLGGLVKACVHWCVRKGITHILADLFTETPTTPIGPLKALGFTETGKEFIDTELQQAGTSVALLLDVGELFSRPFRTTNPFYRYLMEYDEIVDVYH</sequence>
<dbReference type="Pfam" id="PF21926">
    <property type="entry name" value="FeeM"/>
    <property type="match status" value="1"/>
</dbReference>
<accession>A0A3N1CYT8</accession>
<dbReference type="InterPro" id="IPR054597">
    <property type="entry name" value="FeeM_cat"/>
</dbReference>
<dbReference type="AlphaFoldDB" id="A0A3N1CYT8"/>
<dbReference type="Proteomes" id="UP000272400">
    <property type="component" value="Unassembled WGS sequence"/>
</dbReference>
<gene>
    <name evidence="2" type="ORF">EDD29_3997</name>
</gene>
<evidence type="ECO:0000313" key="3">
    <source>
        <dbReference type="Proteomes" id="UP000272400"/>
    </source>
</evidence>